<dbReference type="eggNOG" id="ENOG5032ZR8">
    <property type="taxonomic scope" value="Bacteria"/>
</dbReference>
<accession>S9Z9Q5</accession>
<gene>
    <name evidence="1" type="ORF">M622_19360</name>
</gene>
<organism evidence="1 2">
    <name type="scientific">Thauera terpenica 58Eu</name>
    <dbReference type="NCBI Taxonomy" id="1348657"/>
    <lineage>
        <taxon>Bacteria</taxon>
        <taxon>Pseudomonadati</taxon>
        <taxon>Pseudomonadota</taxon>
        <taxon>Betaproteobacteria</taxon>
        <taxon>Rhodocyclales</taxon>
        <taxon>Zoogloeaceae</taxon>
        <taxon>Thauera</taxon>
    </lineage>
</organism>
<dbReference type="EMBL" id="ATJV01000110">
    <property type="protein sequence ID" value="EPZ13965.1"/>
    <property type="molecule type" value="Genomic_DNA"/>
</dbReference>
<comment type="caution">
    <text evidence="1">The sequence shown here is derived from an EMBL/GenBank/DDBJ whole genome shotgun (WGS) entry which is preliminary data.</text>
</comment>
<dbReference type="Proteomes" id="UP000015455">
    <property type="component" value="Unassembled WGS sequence"/>
</dbReference>
<reference evidence="1 2" key="1">
    <citation type="submission" date="2013-06" db="EMBL/GenBank/DDBJ databases">
        <title>Draft genome sequence of Thauera terpenica.</title>
        <authorList>
            <person name="Liu B."/>
            <person name="Frostegard A.H."/>
            <person name="Shapleigh J.P."/>
        </authorList>
    </citation>
    <scope>NUCLEOTIDE SEQUENCE [LARGE SCALE GENOMIC DNA]</scope>
    <source>
        <strain evidence="1 2">58Eu</strain>
    </source>
</reference>
<name>S9Z9Q5_9RHOO</name>
<dbReference type="STRING" id="1348657.M622_19360"/>
<protein>
    <submittedName>
        <fullName evidence="1">Uncharacterized protein</fullName>
    </submittedName>
</protein>
<evidence type="ECO:0000313" key="2">
    <source>
        <dbReference type="Proteomes" id="UP000015455"/>
    </source>
</evidence>
<proteinExistence type="predicted"/>
<sequence>MPISTEAIQTHIPFYLTQDQKDGLIKALGDFPRQIQYYIGLYSNEMLQGDGWEQLEVIRFEDGARGRIKGIVLSNSCDISSDNKRDTPPKITFAPIIKLTNYSQLLLALVHY</sequence>
<keyword evidence="2" id="KW-1185">Reference proteome</keyword>
<dbReference type="AlphaFoldDB" id="S9Z9Q5"/>
<evidence type="ECO:0000313" key="1">
    <source>
        <dbReference type="EMBL" id="EPZ13965.1"/>
    </source>
</evidence>